<dbReference type="InterPro" id="IPR016186">
    <property type="entry name" value="C-type_lectin-like/link_sf"/>
</dbReference>
<dbReference type="Proteomes" id="UP001187415">
    <property type="component" value="Unassembled WGS sequence"/>
</dbReference>
<proteinExistence type="predicted"/>
<dbReference type="SUPFAM" id="SSF56436">
    <property type="entry name" value="C-type lectin-like"/>
    <property type="match status" value="1"/>
</dbReference>
<dbReference type="PANTHER" id="PTHR46746:SF9">
    <property type="entry name" value="CD209 ANTIGEN-LIKE PROTEIN C-LIKE"/>
    <property type="match status" value="1"/>
</dbReference>
<evidence type="ECO:0000256" key="3">
    <source>
        <dbReference type="SAM" id="Coils"/>
    </source>
</evidence>
<feature type="coiled-coil region" evidence="3">
    <location>
        <begin position="49"/>
        <end position="97"/>
    </location>
</feature>
<accession>A0AA88M7C4</accession>
<dbReference type="Gene3D" id="3.10.100.10">
    <property type="entry name" value="Mannose-Binding Protein A, subunit A"/>
    <property type="match status" value="1"/>
</dbReference>
<dbReference type="Pfam" id="PF00059">
    <property type="entry name" value="Lectin_C"/>
    <property type="match status" value="1"/>
</dbReference>
<feature type="region of interest" description="Disordered" evidence="4">
    <location>
        <begin position="1"/>
        <end position="20"/>
    </location>
</feature>
<dbReference type="GO" id="GO:0030246">
    <property type="term" value="F:carbohydrate binding"/>
    <property type="evidence" value="ECO:0007669"/>
    <property type="project" value="UniProtKB-KW"/>
</dbReference>
<evidence type="ECO:0000256" key="5">
    <source>
        <dbReference type="SAM" id="Phobius"/>
    </source>
</evidence>
<dbReference type="PROSITE" id="PS50041">
    <property type="entry name" value="C_TYPE_LECTIN_2"/>
    <property type="match status" value="1"/>
</dbReference>
<keyword evidence="2" id="KW-1015">Disulfide bond</keyword>
<evidence type="ECO:0000256" key="4">
    <source>
        <dbReference type="SAM" id="MobiDB-lite"/>
    </source>
</evidence>
<keyword evidence="8" id="KW-1185">Reference proteome</keyword>
<sequence length="232" mass="27289">MEVDMKDDVGSQQVEANGEKKLPSMRNGSFRVFTVSLAVLYLLILTGIITRYTLKRNDLEEKLTNLSHSYNQSQDLMKQLQGNNSQLQDEIKKLKNQIQGKVCPVGWTKSGCSCYFKSTEKKTWFDSRTDCQNKGSYLVIINSKEEQEIVSELRKNEESWIGLKTEYEGRRYKWKWVDGSSLTLSFLATGEHHTWQSYAAYCDQQGRWRSVYYSHNNHDNYYYYEKNWICEK</sequence>
<evidence type="ECO:0000259" key="6">
    <source>
        <dbReference type="PROSITE" id="PS50041"/>
    </source>
</evidence>
<feature type="domain" description="C-type lectin" evidence="6">
    <location>
        <begin position="110"/>
        <end position="210"/>
    </location>
</feature>
<keyword evidence="5" id="KW-1133">Transmembrane helix</keyword>
<dbReference type="PANTHER" id="PTHR46746">
    <property type="entry name" value="KILLER CELL LECTIN-LIKE RECEPTOR SUBFAMILY F MEMBER 2"/>
    <property type="match status" value="1"/>
</dbReference>
<dbReference type="InterPro" id="IPR016187">
    <property type="entry name" value="CTDL_fold"/>
</dbReference>
<comment type="caution">
    <text evidence="7">The sequence shown here is derived from an EMBL/GenBank/DDBJ whole genome shotgun (WGS) entry which is preliminary data.</text>
</comment>
<protein>
    <recommendedName>
        <fullName evidence="6">C-type lectin domain-containing protein</fullName>
    </recommendedName>
</protein>
<dbReference type="InterPro" id="IPR051379">
    <property type="entry name" value="C-type_Lectin_Receptor_IMM"/>
</dbReference>
<dbReference type="SMART" id="SM00034">
    <property type="entry name" value="CLECT"/>
    <property type="match status" value="1"/>
</dbReference>
<evidence type="ECO:0000256" key="1">
    <source>
        <dbReference type="ARBA" id="ARBA00022734"/>
    </source>
</evidence>
<organism evidence="7 8">
    <name type="scientific">Channa striata</name>
    <name type="common">Snakehead murrel</name>
    <name type="synonym">Ophicephalus striatus</name>
    <dbReference type="NCBI Taxonomy" id="64152"/>
    <lineage>
        <taxon>Eukaryota</taxon>
        <taxon>Metazoa</taxon>
        <taxon>Chordata</taxon>
        <taxon>Craniata</taxon>
        <taxon>Vertebrata</taxon>
        <taxon>Euteleostomi</taxon>
        <taxon>Actinopterygii</taxon>
        <taxon>Neopterygii</taxon>
        <taxon>Teleostei</taxon>
        <taxon>Neoteleostei</taxon>
        <taxon>Acanthomorphata</taxon>
        <taxon>Anabantaria</taxon>
        <taxon>Anabantiformes</taxon>
        <taxon>Channoidei</taxon>
        <taxon>Channidae</taxon>
        <taxon>Channa</taxon>
    </lineage>
</organism>
<evidence type="ECO:0000313" key="8">
    <source>
        <dbReference type="Proteomes" id="UP001187415"/>
    </source>
</evidence>
<evidence type="ECO:0000256" key="2">
    <source>
        <dbReference type="ARBA" id="ARBA00023157"/>
    </source>
</evidence>
<dbReference type="InterPro" id="IPR001304">
    <property type="entry name" value="C-type_lectin-like"/>
</dbReference>
<keyword evidence="3" id="KW-0175">Coiled coil</keyword>
<dbReference type="EMBL" id="JAUPFM010000014">
    <property type="protein sequence ID" value="KAK2830898.1"/>
    <property type="molecule type" value="Genomic_DNA"/>
</dbReference>
<reference evidence="7" key="1">
    <citation type="submission" date="2023-07" db="EMBL/GenBank/DDBJ databases">
        <title>Chromosome-level Genome Assembly of Striped Snakehead (Channa striata).</title>
        <authorList>
            <person name="Liu H."/>
        </authorList>
    </citation>
    <scope>NUCLEOTIDE SEQUENCE</scope>
    <source>
        <strain evidence="7">Gz</strain>
        <tissue evidence="7">Muscle</tissue>
    </source>
</reference>
<feature type="transmembrane region" description="Helical" evidence="5">
    <location>
        <begin position="32"/>
        <end position="54"/>
    </location>
</feature>
<keyword evidence="5" id="KW-0812">Transmembrane</keyword>
<evidence type="ECO:0000313" key="7">
    <source>
        <dbReference type="EMBL" id="KAK2830898.1"/>
    </source>
</evidence>
<keyword evidence="5" id="KW-0472">Membrane</keyword>
<keyword evidence="1" id="KW-0430">Lectin</keyword>
<dbReference type="AlphaFoldDB" id="A0AA88M7C4"/>
<name>A0AA88M7C4_CHASR</name>
<gene>
    <name evidence="7" type="ORF">Q5P01_018829</name>
</gene>